<dbReference type="RefSeq" id="WP_345091384.1">
    <property type="nucleotide sequence ID" value="NZ_BAABCS010000009.1"/>
</dbReference>
<dbReference type="SUPFAM" id="SSF51735">
    <property type="entry name" value="NAD(P)-binding Rossmann-fold domains"/>
    <property type="match status" value="1"/>
</dbReference>
<keyword evidence="3" id="KW-1185">Reference proteome</keyword>
<proteinExistence type="predicted"/>
<dbReference type="Pfam" id="PF13460">
    <property type="entry name" value="NAD_binding_10"/>
    <property type="match status" value="1"/>
</dbReference>
<evidence type="ECO:0000313" key="3">
    <source>
        <dbReference type="Proteomes" id="UP001500426"/>
    </source>
</evidence>
<dbReference type="Proteomes" id="UP001500426">
    <property type="component" value="Unassembled WGS sequence"/>
</dbReference>
<dbReference type="Gene3D" id="3.40.50.720">
    <property type="entry name" value="NAD(P)-binding Rossmann-like Domain"/>
    <property type="match status" value="1"/>
</dbReference>
<accession>A0ABP7UKX5</accession>
<dbReference type="InterPro" id="IPR016040">
    <property type="entry name" value="NAD(P)-bd_dom"/>
</dbReference>
<organism evidence="2 3">
    <name type="scientific">Flavobacterium chungnamense</name>
    <dbReference type="NCBI Taxonomy" id="706182"/>
    <lineage>
        <taxon>Bacteria</taxon>
        <taxon>Pseudomonadati</taxon>
        <taxon>Bacteroidota</taxon>
        <taxon>Flavobacteriia</taxon>
        <taxon>Flavobacteriales</taxon>
        <taxon>Flavobacteriaceae</taxon>
        <taxon>Flavobacterium</taxon>
    </lineage>
</organism>
<comment type="caution">
    <text evidence="2">The sequence shown here is derived from an EMBL/GenBank/DDBJ whole genome shotgun (WGS) entry which is preliminary data.</text>
</comment>
<dbReference type="InterPro" id="IPR036291">
    <property type="entry name" value="NAD(P)-bd_dom_sf"/>
</dbReference>
<reference evidence="3" key="1">
    <citation type="journal article" date="2019" name="Int. J. Syst. Evol. Microbiol.">
        <title>The Global Catalogue of Microorganisms (GCM) 10K type strain sequencing project: providing services to taxonomists for standard genome sequencing and annotation.</title>
        <authorList>
            <consortium name="The Broad Institute Genomics Platform"/>
            <consortium name="The Broad Institute Genome Sequencing Center for Infectious Disease"/>
            <person name="Wu L."/>
            <person name="Ma J."/>
        </authorList>
    </citation>
    <scope>NUCLEOTIDE SEQUENCE [LARGE SCALE GENOMIC DNA]</scope>
    <source>
        <strain evidence="3">JCM 17068</strain>
    </source>
</reference>
<evidence type="ECO:0000313" key="2">
    <source>
        <dbReference type="EMBL" id="GAA4046171.1"/>
    </source>
</evidence>
<evidence type="ECO:0000259" key="1">
    <source>
        <dbReference type="Pfam" id="PF13460"/>
    </source>
</evidence>
<protein>
    <submittedName>
        <fullName evidence="2">Epimerase</fullName>
    </submittedName>
</protein>
<name>A0ABP7UKX5_9FLAO</name>
<dbReference type="InterPro" id="IPR051783">
    <property type="entry name" value="NAD(P)-dependent_oxidoreduct"/>
</dbReference>
<feature type="domain" description="NAD(P)-binding" evidence="1">
    <location>
        <begin position="10"/>
        <end position="177"/>
    </location>
</feature>
<dbReference type="PANTHER" id="PTHR48079">
    <property type="entry name" value="PROTEIN YEEZ"/>
    <property type="match status" value="1"/>
</dbReference>
<dbReference type="EMBL" id="BAABCS010000009">
    <property type="protein sequence ID" value="GAA4046171.1"/>
    <property type="molecule type" value="Genomic_DNA"/>
</dbReference>
<dbReference type="PANTHER" id="PTHR48079:SF6">
    <property type="entry name" value="NAD(P)-BINDING DOMAIN-CONTAINING PROTEIN-RELATED"/>
    <property type="match status" value="1"/>
</dbReference>
<sequence length="276" mass="31047">MKQISILGCGWLGLPLAKSMLEKGFSINGSTTSVEKITILEKAGISAFQINLFEDRIEGNLDLFLSNSDVLIIDIPPKLRGNSSENFVAKIQNIISFIEKSSVEKVIFVSSTSVYSDDNSIITEETIPNPDTESGRQLLEAEHLLRSNKNFQTTILRFGGLIGEDRHPIKFLAGRKNIENPESTINLIHQIDCIGIIEEIIEKGLRQAQSENWDWNEVFNAVAPFHPTRKDYYTQKAIELDLSLLEFDESRISIGKTILSEKVASVLNYEFKKKTL</sequence>
<gene>
    <name evidence="2" type="ORF">GCM10022388_09430</name>
</gene>